<feature type="transmembrane region" description="Helical" evidence="1">
    <location>
        <begin position="310"/>
        <end position="333"/>
    </location>
</feature>
<dbReference type="KEGG" id="glz:GLAREA_06115"/>
<accession>S3E3T0</accession>
<evidence type="ECO:0000259" key="2">
    <source>
        <dbReference type="Pfam" id="PF20237"/>
    </source>
</evidence>
<sequence length="368" mass="41788">MNKLCSDDAIEKGEAITATQEEARQGSRLGSDSSADSNLANAPQIKTILKLFSRVFKLTYRDDDPNGVIVTETKKLEEGPTGYPRLAKYLDSAESFMNYRKFGYLQARLLLTRQEELRRLESRLDDRDIEDEKVKKKMKLIDEIQRKFQAYGMVRLYTGSTKSSEEFLASLMLTAKEMALLSPPTARAWHSMETYMVQTRPVKEPEEFIRYREDLVSLKPGREHSFLDTVVEKLLFKARGWKMVHKLFTTPILREKVDMDKEDGSGTVLFSRERITMVVSLLLTITILVLLVVPIYVLSRLTEASKGNETSMTVIIFILLIFTLLFSGALWLFTRAKRHEILSAAAAYCAVLVVFVGNVGQIAKSDGS</sequence>
<keyword evidence="4" id="KW-1185">Reference proteome</keyword>
<keyword evidence="1" id="KW-0812">Transmembrane</keyword>
<proteinExistence type="predicted"/>
<organism evidence="3 4">
    <name type="scientific">Glarea lozoyensis (strain ATCC 20868 / MF5171)</name>
    <dbReference type="NCBI Taxonomy" id="1116229"/>
    <lineage>
        <taxon>Eukaryota</taxon>
        <taxon>Fungi</taxon>
        <taxon>Dikarya</taxon>
        <taxon>Ascomycota</taxon>
        <taxon>Pezizomycotina</taxon>
        <taxon>Leotiomycetes</taxon>
        <taxon>Helotiales</taxon>
        <taxon>Helotiaceae</taxon>
        <taxon>Glarea</taxon>
    </lineage>
</organism>
<dbReference type="PANTHER" id="PTHR34502">
    <property type="entry name" value="DUF6594 DOMAIN-CONTAINING PROTEIN-RELATED"/>
    <property type="match status" value="1"/>
</dbReference>
<dbReference type="EMBL" id="KE145358">
    <property type="protein sequence ID" value="EPE33103.1"/>
    <property type="molecule type" value="Genomic_DNA"/>
</dbReference>
<keyword evidence="1" id="KW-0472">Membrane</keyword>
<name>S3E3T0_GLAL2</name>
<dbReference type="OrthoDB" id="3533814at2759"/>
<dbReference type="GeneID" id="19465169"/>
<reference evidence="3 4" key="1">
    <citation type="journal article" date="2013" name="BMC Genomics">
        <title>Genomics-driven discovery of the pneumocandin biosynthetic gene cluster in the fungus Glarea lozoyensis.</title>
        <authorList>
            <person name="Chen L."/>
            <person name="Yue Q."/>
            <person name="Zhang X."/>
            <person name="Xiang M."/>
            <person name="Wang C."/>
            <person name="Li S."/>
            <person name="Che Y."/>
            <person name="Ortiz-Lopez F.J."/>
            <person name="Bills G.F."/>
            <person name="Liu X."/>
            <person name="An Z."/>
        </authorList>
    </citation>
    <scope>NUCLEOTIDE SEQUENCE [LARGE SCALE GENOMIC DNA]</scope>
    <source>
        <strain evidence="4">ATCC 20868 / MF5171</strain>
    </source>
</reference>
<dbReference type="OMA" id="SEQNFML"/>
<dbReference type="Proteomes" id="UP000016922">
    <property type="component" value="Unassembled WGS sequence"/>
</dbReference>
<evidence type="ECO:0000256" key="1">
    <source>
        <dbReference type="SAM" id="Phobius"/>
    </source>
</evidence>
<gene>
    <name evidence="3" type="ORF">GLAREA_06115</name>
</gene>
<dbReference type="InterPro" id="IPR046529">
    <property type="entry name" value="DUF6594"/>
</dbReference>
<dbReference type="HOGENOM" id="CLU_051118_3_4_1"/>
<evidence type="ECO:0000313" key="3">
    <source>
        <dbReference type="EMBL" id="EPE33103.1"/>
    </source>
</evidence>
<dbReference type="eggNOG" id="ENOG502SMHN">
    <property type="taxonomic scope" value="Eukaryota"/>
</dbReference>
<dbReference type="Pfam" id="PF20237">
    <property type="entry name" value="DUF6594"/>
    <property type="match status" value="1"/>
</dbReference>
<feature type="domain" description="DUF6594" evidence="2">
    <location>
        <begin position="83"/>
        <end position="353"/>
    </location>
</feature>
<evidence type="ECO:0000313" key="4">
    <source>
        <dbReference type="Proteomes" id="UP000016922"/>
    </source>
</evidence>
<dbReference type="AlphaFoldDB" id="S3E3T0"/>
<feature type="transmembrane region" description="Helical" evidence="1">
    <location>
        <begin position="275"/>
        <end position="298"/>
    </location>
</feature>
<protein>
    <recommendedName>
        <fullName evidence="2">DUF6594 domain-containing protein</fullName>
    </recommendedName>
</protein>
<keyword evidence="1" id="KW-1133">Transmembrane helix</keyword>
<dbReference type="RefSeq" id="XP_008079720.1">
    <property type="nucleotide sequence ID" value="XM_008081529.1"/>
</dbReference>
<feature type="transmembrane region" description="Helical" evidence="1">
    <location>
        <begin position="345"/>
        <end position="363"/>
    </location>
</feature>
<dbReference type="PANTHER" id="PTHR34502:SF3">
    <property type="entry name" value="DUF6594 DOMAIN-CONTAINING PROTEIN"/>
    <property type="match status" value="1"/>
</dbReference>